<keyword evidence="2" id="KW-0813">Transport</keyword>
<feature type="transmembrane region" description="Helical" evidence="7">
    <location>
        <begin position="386"/>
        <end position="403"/>
    </location>
</feature>
<keyword evidence="4 7" id="KW-0812">Transmembrane</keyword>
<feature type="transmembrane region" description="Helical" evidence="7">
    <location>
        <begin position="97"/>
        <end position="117"/>
    </location>
</feature>
<evidence type="ECO:0000313" key="8">
    <source>
        <dbReference type="EMBL" id="HIU96801.1"/>
    </source>
</evidence>
<feature type="transmembrane region" description="Helical" evidence="7">
    <location>
        <begin position="12"/>
        <end position="31"/>
    </location>
</feature>
<evidence type="ECO:0000256" key="1">
    <source>
        <dbReference type="ARBA" id="ARBA00004651"/>
    </source>
</evidence>
<comment type="subcellular location">
    <subcellularLocation>
        <location evidence="1">Cell membrane</location>
        <topology evidence="1">Multi-pass membrane protein</topology>
    </subcellularLocation>
</comment>
<evidence type="ECO:0000313" key="9">
    <source>
        <dbReference type="Proteomes" id="UP000824130"/>
    </source>
</evidence>
<feature type="transmembrane region" description="Helical" evidence="7">
    <location>
        <begin position="268"/>
        <end position="292"/>
    </location>
</feature>
<name>A0A9D1N8E1_9FIRM</name>
<feature type="transmembrane region" description="Helical" evidence="7">
    <location>
        <begin position="225"/>
        <end position="248"/>
    </location>
</feature>
<dbReference type="Pfam" id="PF13520">
    <property type="entry name" value="AA_permease_2"/>
    <property type="match status" value="1"/>
</dbReference>
<keyword evidence="5 7" id="KW-1133">Transmembrane helix</keyword>
<reference evidence="8" key="1">
    <citation type="submission" date="2020-10" db="EMBL/GenBank/DDBJ databases">
        <authorList>
            <person name="Gilroy R."/>
        </authorList>
    </citation>
    <scope>NUCLEOTIDE SEQUENCE</scope>
    <source>
        <strain evidence="8">ChiSjej4B22-8349</strain>
    </source>
</reference>
<gene>
    <name evidence="8" type="ORF">IAD25_08900</name>
</gene>
<feature type="transmembrane region" description="Helical" evidence="7">
    <location>
        <begin position="347"/>
        <end position="366"/>
    </location>
</feature>
<evidence type="ECO:0000256" key="4">
    <source>
        <dbReference type="ARBA" id="ARBA00022692"/>
    </source>
</evidence>
<evidence type="ECO:0000256" key="2">
    <source>
        <dbReference type="ARBA" id="ARBA00022448"/>
    </source>
</evidence>
<sequence length="531" mass="57755">MSDNGLKQHKVGIIGIVGMIYAMTAAGAYGIEDMVSSSGPGMTVIMLFVLPLIWAFPIALASSELGSAIPDECGFYRWVQRALGEFWGFQIGWLKNIGIYINVAVFVVLATDYLASFVGMNTFQSYICKVVIIAVFTWINLRGVKDVAIVSSIISGAILVAFAGIAIIGFLHFSHNPFEPVVATGQTVIGSIGSSIAIGMWMYAGYESMSSLAGEVENPQIIPKAIIIALPLIIGTYVLPTIASIGAVGQWQNWGSEGVSYVNVAMKFAPAFGVAFMMVAFISNISMFNVYLASGARGFFVMAEDNLAPKVLVKCDKKHGVPYVAILSLAVVSLILCAFKFDILVTIVSLFNLGLYSLIMISQMVLRRKEPDLPRPYKIRLGKVGTDIFCTIPIIVAFIALYINGTDYFVLGLLGMITGPVAYIVFKRIYGGLYKNDPEKYPIDPRTKLAVGDTRRIAFSFGLLAALMVIGRLFLPGYEDHQYYTDVYGVEGMFGIFMTLITVAAIVCALLAVTFMVIYSKIESKKIGDEQ</sequence>
<dbReference type="InterPro" id="IPR044566">
    <property type="entry name" value="RMV1-like"/>
</dbReference>
<evidence type="ECO:0000256" key="5">
    <source>
        <dbReference type="ARBA" id="ARBA00022989"/>
    </source>
</evidence>
<feature type="transmembrane region" description="Helical" evidence="7">
    <location>
        <begin position="457"/>
        <end position="475"/>
    </location>
</feature>
<evidence type="ECO:0000256" key="3">
    <source>
        <dbReference type="ARBA" id="ARBA00022475"/>
    </source>
</evidence>
<keyword evidence="3" id="KW-1003">Cell membrane</keyword>
<dbReference type="GO" id="GO:0005886">
    <property type="term" value="C:plasma membrane"/>
    <property type="evidence" value="ECO:0007669"/>
    <property type="project" value="UniProtKB-SubCell"/>
</dbReference>
<dbReference type="GO" id="GO:0022857">
    <property type="term" value="F:transmembrane transporter activity"/>
    <property type="evidence" value="ECO:0007669"/>
    <property type="project" value="InterPro"/>
</dbReference>
<reference evidence="8" key="2">
    <citation type="journal article" date="2021" name="PeerJ">
        <title>Extensive microbial diversity within the chicken gut microbiome revealed by metagenomics and culture.</title>
        <authorList>
            <person name="Gilroy R."/>
            <person name="Ravi A."/>
            <person name="Getino M."/>
            <person name="Pursley I."/>
            <person name="Horton D.L."/>
            <person name="Alikhan N.F."/>
            <person name="Baker D."/>
            <person name="Gharbi K."/>
            <person name="Hall N."/>
            <person name="Watson M."/>
            <person name="Adriaenssens E.M."/>
            <person name="Foster-Nyarko E."/>
            <person name="Jarju S."/>
            <person name="Secka A."/>
            <person name="Antonio M."/>
            <person name="Oren A."/>
            <person name="Chaudhuri R.R."/>
            <person name="La Ragione R."/>
            <person name="Hildebrand F."/>
            <person name="Pallen M.J."/>
        </authorList>
    </citation>
    <scope>NUCLEOTIDE SEQUENCE</scope>
    <source>
        <strain evidence="8">ChiSjej4B22-8349</strain>
    </source>
</reference>
<protein>
    <submittedName>
        <fullName evidence="8">APC family permease</fullName>
    </submittedName>
</protein>
<dbReference type="InterPro" id="IPR002293">
    <property type="entry name" value="AA/rel_permease1"/>
</dbReference>
<feature type="transmembrane region" description="Helical" evidence="7">
    <location>
        <begin position="148"/>
        <end position="171"/>
    </location>
</feature>
<comment type="caution">
    <text evidence="8">The sequence shown here is derived from an EMBL/GenBank/DDBJ whole genome shotgun (WGS) entry which is preliminary data.</text>
</comment>
<dbReference type="Proteomes" id="UP000824130">
    <property type="component" value="Unassembled WGS sequence"/>
</dbReference>
<evidence type="ECO:0000256" key="6">
    <source>
        <dbReference type="ARBA" id="ARBA00023136"/>
    </source>
</evidence>
<feature type="transmembrane region" description="Helical" evidence="7">
    <location>
        <begin position="183"/>
        <end position="204"/>
    </location>
</feature>
<feature type="transmembrane region" description="Helical" evidence="7">
    <location>
        <begin position="43"/>
        <end position="61"/>
    </location>
</feature>
<organism evidence="8 9">
    <name type="scientific">Candidatus Allocopromorpha excrementipullorum</name>
    <dbReference type="NCBI Taxonomy" id="2840743"/>
    <lineage>
        <taxon>Bacteria</taxon>
        <taxon>Bacillati</taxon>
        <taxon>Bacillota</taxon>
        <taxon>Clostridia</taxon>
        <taxon>Eubacteriales</taxon>
        <taxon>Eubacteriaceae</taxon>
        <taxon>Eubacteriaceae incertae sedis</taxon>
        <taxon>Candidatus Allocopromorpha</taxon>
    </lineage>
</organism>
<feature type="transmembrane region" description="Helical" evidence="7">
    <location>
        <begin position="409"/>
        <end position="426"/>
    </location>
</feature>
<evidence type="ECO:0000256" key="7">
    <source>
        <dbReference type="SAM" id="Phobius"/>
    </source>
</evidence>
<keyword evidence="6 7" id="KW-0472">Membrane</keyword>
<accession>A0A9D1N8E1</accession>
<proteinExistence type="predicted"/>
<feature type="transmembrane region" description="Helical" evidence="7">
    <location>
        <begin position="495"/>
        <end position="519"/>
    </location>
</feature>
<dbReference type="EMBL" id="DVOB01000191">
    <property type="protein sequence ID" value="HIU96801.1"/>
    <property type="molecule type" value="Genomic_DNA"/>
</dbReference>
<feature type="transmembrane region" description="Helical" evidence="7">
    <location>
        <begin position="123"/>
        <end position="141"/>
    </location>
</feature>
<feature type="transmembrane region" description="Helical" evidence="7">
    <location>
        <begin position="320"/>
        <end position="341"/>
    </location>
</feature>
<dbReference type="AlphaFoldDB" id="A0A9D1N8E1"/>
<dbReference type="PANTHER" id="PTHR45826:SF2">
    <property type="entry name" value="AMINO ACID TRANSPORTER"/>
    <property type="match status" value="1"/>
</dbReference>
<dbReference type="Gene3D" id="1.20.1740.10">
    <property type="entry name" value="Amino acid/polyamine transporter I"/>
    <property type="match status" value="1"/>
</dbReference>
<dbReference type="PIRSF" id="PIRSF006060">
    <property type="entry name" value="AA_transporter"/>
    <property type="match status" value="1"/>
</dbReference>
<dbReference type="PANTHER" id="PTHR45826">
    <property type="entry name" value="POLYAMINE TRANSPORTER PUT1"/>
    <property type="match status" value="1"/>
</dbReference>